<keyword evidence="1" id="KW-0812">Transmembrane</keyword>
<comment type="caution">
    <text evidence="2">The sequence shown here is derived from an EMBL/GenBank/DDBJ whole genome shotgun (WGS) entry which is preliminary data.</text>
</comment>
<dbReference type="Proteomes" id="UP000886595">
    <property type="component" value="Unassembled WGS sequence"/>
</dbReference>
<keyword evidence="1" id="KW-0472">Membrane</keyword>
<gene>
    <name evidence="2" type="ORF">Bca52824_046050</name>
</gene>
<name>A0A8X7US36_BRACI</name>
<accession>A0A8X7US36</accession>
<evidence type="ECO:0000256" key="1">
    <source>
        <dbReference type="SAM" id="Phobius"/>
    </source>
</evidence>
<reference evidence="2 3" key="1">
    <citation type="submission" date="2020-02" db="EMBL/GenBank/DDBJ databases">
        <authorList>
            <person name="Ma Q."/>
            <person name="Huang Y."/>
            <person name="Song X."/>
            <person name="Pei D."/>
        </authorList>
    </citation>
    <scope>NUCLEOTIDE SEQUENCE [LARGE SCALE GENOMIC DNA]</scope>
    <source>
        <strain evidence="2">Sxm20200214</strain>
        <tissue evidence="2">Leaf</tissue>
    </source>
</reference>
<feature type="transmembrane region" description="Helical" evidence="1">
    <location>
        <begin position="6"/>
        <end position="33"/>
    </location>
</feature>
<organism evidence="2 3">
    <name type="scientific">Brassica carinata</name>
    <name type="common">Ethiopian mustard</name>
    <name type="synonym">Abyssinian cabbage</name>
    <dbReference type="NCBI Taxonomy" id="52824"/>
    <lineage>
        <taxon>Eukaryota</taxon>
        <taxon>Viridiplantae</taxon>
        <taxon>Streptophyta</taxon>
        <taxon>Embryophyta</taxon>
        <taxon>Tracheophyta</taxon>
        <taxon>Spermatophyta</taxon>
        <taxon>Magnoliopsida</taxon>
        <taxon>eudicotyledons</taxon>
        <taxon>Gunneridae</taxon>
        <taxon>Pentapetalae</taxon>
        <taxon>rosids</taxon>
        <taxon>malvids</taxon>
        <taxon>Brassicales</taxon>
        <taxon>Brassicaceae</taxon>
        <taxon>Brassiceae</taxon>
        <taxon>Brassica</taxon>
    </lineage>
</organism>
<protein>
    <submittedName>
        <fullName evidence="2">Uncharacterized protein</fullName>
    </submittedName>
</protein>
<proteinExistence type="predicted"/>
<keyword evidence="1" id="KW-1133">Transmembrane helix</keyword>
<dbReference type="AlphaFoldDB" id="A0A8X7US36"/>
<evidence type="ECO:0000313" key="3">
    <source>
        <dbReference type="Proteomes" id="UP000886595"/>
    </source>
</evidence>
<evidence type="ECO:0000313" key="2">
    <source>
        <dbReference type="EMBL" id="KAG2286446.1"/>
    </source>
</evidence>
<dbReference type="EMBL" id="JAAMPC010000010">
    <property type="protein sequence ID" value="KAG2286446.1"/>
    <property type="molecule type" value="Genomic_DNA"/>
</dbReference>
<sequence>MFLSPFPLYSLLSILSTIISSFLLLLHAILFLFPACFLYSAVMSFPVGSSSGKSRASLIGETLQLFEAHTTENPEPFIDEIVAS</sequence>
<keyword evidence="3" id="KW-1185">Reference proteome</keyword>